<evidence type="ECO:0000313" key="3">
    <source>
        <dbReference type="Proteomes" id="UP001066276"/>
    </source>
</evidence>
<reference evidence="2" key="1">
    <citation type="journal article" date="2022" name="bioRxiv">
        <title>Sequencing and chromosome-scale assembly of the giantPleurodeles waltlgenome.</title>
        <authorList>
            <person name="Brown T."/>
            <person name="Elewa A."/>
            <person name="Iarovenko S."/>
            <person name="Subramanian E."/>
            <person name="Araus A.J."/>
            <person name="Petzold A."/>
            <person name="Susuki M."/>
            <person name="Suzuki K.-i.T."/>
            <person name="Hayashi T."/>
            <person name="Toyoda A."/>
            <person name="Oliveira C."/>
            <person name="Osipova E."/>
            <person name="Leigh N.D."/>
            <person name="Simon A."/>
            <person name="Yun M.H."/>
        </authorList>
    </citation>
    <scope>NUCLEOTIDE SEQUENCE</scope>
    <source>
        <strain evidence="2">20211129_DDA</strain>
        <tissue evidence="2">Liver</tissue>
    </source>
</reference>
<proteinExistence type="predicted"/>
<dbReference type="AlphaFoldDB" id="A0AAV7NU87"/>
<protein>
    <submittedName>
        <fullName evidence="2">Uncharacterized protein</fullName>
    </submittedName>
</protein>
<feature type="region of interest" description="Disordered" evidence="1">
    <location>
        <begin position="26"/>
        <end position="69"/>
    </location>
</feature>
<feature type="compositionally biased region" description="Acidic residues" evidence="1">
    <location>
        <begin position="37"/>
        <end position="52"/>
    </location>
</feature>
<accession>A0AAV7NU87</accession>
<comment type="caution">
    <text evidence="2">The sequence shown here is derived from an EMBL/GenBank/DDBJ whole genome shotgun (WGS) entry which is preliminary data.</text>
</comment>
<gene>
    <name evidence="2" type="ORF">NDU88_006760</name>
</gene>
<organism evidence="2 3">
    <name type="scientific">Pleurodeles waltl</name>
    <name type="common">Iberian ribbed newt</name>
    <dbReference type="NCBI Taxonomy" id="8319"/>
    <lineage>
        <taxon>Eukaryota</taxon>
        <taxon>Metazoa</taxon>
        <taxon>Chordata</taxon>
        <taxon>Craniata</taxon>
        <taxon>Vertebrata</taxon>
        <taxon>Euteleostomi</taxon>
        <taxon>Amphibia</taxon>
        <taxon>Batrachia</taxon>
        <taxon>Caudata</taxon>
        <taxon>Salamandroidea</taxon>
        <taxon>Salamandridae</taxon>
        <taxon>Pleurodelinae</taxon>
        <taxon>Pleurodeles</taxon>
    </lineage>
</organism>
<keyword evidence="3" id="KW-1185">Reference proteome</keyword>
<sequence>MCRRRGKGLDLSTKKEELVKALKGWEEAREPQAQAQLEEEVSSESGVEEDFESSPFETEGGDNSVDPRARSRHRFMASRAIAADPCTQDPGGLLERCALIAAAATTLGSPSASLSLDIGFKGRAL</sequence>
<dbReference type="Proteomes" id="UP001066276">
    <property type="component" value="Chromosome 8"/>
</dbReference>
<name>A0AAV7NU87_PLEWA</name>
<evidence type="ECO:0000256" key="1">
    <source>
        <dbReference type="SAM" id="MobiDB-lite"/>
    </source>
</evidence>
<dbReference type="EMBL" id="JANPWB010000012">
    <property type="protein sequence ID" value="KAJ1118569.1"/>
    <property type="molecule type" value="Genomic_DNA"/>
</dbReference>
<evidence type="ECO:0000313" key="2">
    <source>
        <dbReference type="EMBL" id="KAJ1118569.1"/>
    </source>
</evidence>